<proteinExistence type="inferred from homology"/>
<accession>A0AAW2IIH7</accession>
<comment type="similarity">
    <text evidence="1">Belongs to the MIX23 family.</text>
</comment>
<sequence>MAAVDMPECLDFLHFQDILKKMRTLDDKIVYTMNTLPTESFKEERDCNATCREIYKQLQSNYNERELAIQRCITYTTQKVQELKKKWENDRSDLEIIKTLKKEQGKVCLVEEVVRDKTKKVYYDRCRMFYVPPDISQ</sequence>
<dbReference type="GO" id="GO:0005758">
    <property type="term" value="C:mitochondrial intermembrane space"/>
    <property type="evidence" value="ECO:0007669"/>
    <property type="project" value="InterPro"/>
</dbReference>
<evidence type="ECO:0000256" key="2">
    <source>
        <dbReference type="ARBA" id="ARBA00024228"/>
    </source>
</evidence>
<gene>
    <name evidence="4" type="ORF">PYX00_002531</name>
</gene>
<evidence type="ECO:0000313" key="4">
    <source>
        <dbReference type="EMBL" id="KAL0281591.1"/>
    </source>
</evidence>
<organism evidence="4">
    <name type="scientific">Menopon gallinae</name>
    <name type="common">poultry shaft louse</name>
    <dbReference type="NCBI Taxonomy" id="328185"/>
    <lineage>
        <taxon>Eukaryota</taxon>
        <taxon>Metazoa</taxon>
        <taxon>Ecdysozoa</taxon>
        <taxon>Arthropoda</taxon>
        <taxon>Hexapoda</taxon>
        <taxon>Insecta</taxon>
        <taxon>Pterygota</taxon>
        <taxon>Neoptera</taxon>
        <taxon>Paraneoptera</taxon>
        <taxon>Psocodea</taxon>
        <taxon>Troctomorpha</taxon>
        <taxon>Phthiraptera</taxon>
        <taxon>Amblycera</taxon>
        <taxon>Menoponidae</taxon>
        <taxon>Menopon</taxon>
    </lineage>
</organism>
<name>A0AAW2IIH7_9NEOP</name>
<comment type="caution">
    <text evidence="4">The sequence shown here is derived from an EMBL/GenBank/DDBJ whole genome shotgun (WGS) entry which is preliminary data.</text>
</comment>
<dbReference type="InterPro" id="IPR019171">
    <property type="entry name" value="MIX23"/>
</dbReference>
<evidence type="ECO:0000256" key="3">
    <source>
        <dbReference type="ARBA" id="ARBA00030733"/>
    </source>
</evidence>
<protein>
    <recommendedName>
        <fullName evidence="2">Protein MIX23</fullName>
    </recommendedName>
    <alternativeName>
        <fullName evidence="3">Coiled-coil domain-containing protein 58</fullName>
    </alternativeName>
</protein>
<dbReference type="PANTHER" id="PTHR31905:SF2">
    <property type="entry name" value="PROTEIN MIX23"/>
    <property type="match status" value="1"/>
</dbReference>
<dbReference type="AlphaFoldDB" id="A0AAW2IIH7"/>
<dbReference type="Pfam" id="PF09774">
    <property type="entry name" value="MIX23"/>
    <property type="match status" value="1"/>
</dbReference>
<dbReference type="PANTHER" id="PTHR31905">
    <property type="entry name" value="COILED-COIL DOMAIN-CONTAINING PROTEIN 58"/>
    <property type="match status" value="1"/>
</dbReference>
<reference evidence="4" key="1">
    <citation type="journal article" date="2024" name="Gigascience">
        <title>Chromosome-level genome of the poultry shaft louse Menopon gallinae provides insight into the host-switching and adaptive evolution of parasitic lice.</title>
        <authorList>
            <person name="Xu Y."/>
            <person name="Ma L."/>
            <person name="Liu S."/>
            <person name="Liang Y."/>
            <person name="Liu Q."/>
            <person name="He Z."/>
            <person name="Tian L."/>
            <person name="Duan Y."/>
            <person name="Cai W."/>
            <person name="Li H."/>
            <person name="Song F."/>
        </authorList>
    </citation>
    <scope>NUCLEOTIDE SEQUENCE</scope>
    <source>
        <strain evidence="4">Cailab_2023a</strain>
    </source>
</reference>
<dbReference type="EMBL" id="JARGDH010000001">
    <property type="protein sequence ID" value="KAL0281591.1"/>
    <property type="molecule type" value="Genomic_DNA"/>
</dbReference>
<evidence type="ECO:0000256" key="1">
    <source>
        <dbReference type="ARBA" id="ARBA00024204"/>
    </source>
</evidence>